<dbReference type="EMBL" id="VSWD01000010">
    <property type="protein sequence ID" value="KAK3091895.1"/>
    <property type="molecule type" value="Genomic_DNA"/>
</dbReference>
<protein>
    <recommendedName>
        <fullName evidence="10">XTP/dITP diphosphatase</fullName>
        <ecNumber evidence="10">3.6.1.66</ecNumber>
    </recommendedName>
</protein>
<keyword evidence="4" id="KW-0479">Metal-binding</keyword>
<proteinExistence type="inferred from homology"/>
<comment type="catalytic activity">
    <reaction evidence="11">
        <text>ITP + H2O = IMP + diphosphate + H(+)</text>
        <dbReference type="Rhea" id="RHEA:29399"/>
        <dbReference type="ChEBI" id="CHEBI:15377"/>
        <dbReference type="ChEBI" id="CHEBI:15378"/>
        <dbReference type="ChEBI" id="CHEBI:33019"/>
        <dbReference type="ChEBI" id="CHEBI:58053"/>
        <dbReference type="ChEBI" id="CHEBI:61402"/>
        <dbReference type="EC" id="3.6.1.66"/>
    </reaction>
    <physiologicalReaction direction="left-to-right" evidence="11">
        <dbReference type="Rhea" id="RHEA:29400"/>
    </physiologicalReaction>
</comment>
<comment type="subcellular location">
    <subcellularLocation>
        <location evidence="1">Cytoplasm</location>
    </subcellularLocation>
</comment>
<dbReference type="GO" id="GO:0005737">
    <property type="term" value="C:cytoplasm"/>
    <property type="evidence" value="ECO:0007669"/>
    <property type="project" value="UniProtKB-SubCell"/>
</dbReference>
<gene>
    <name evidence="14" type="ORF">FSP39_023518</name>
</gene>
<comment type="function">
    <text evidence="9">Pyrophosphatase that hydrolyzes the non-canonical purine nucleotides inosine triphosphate (ITP), deoxyinosine triphosphate (dITP) as well as 2'-deoxy-N-6-hydroxylaminopurine triphosphate (dHAPTP) and xanthosine 5'-triphosphate (XTP) to their respective monophosphate derivatives. The enzyme does not distinguish between the deoxy- and ribose forms. Probably excludes non-canonical purines from RNA and DNA precursor pools, thus preventing their incorporation into RNA and DNA and avoiding chromosomal lesions.</text>
</comment>
<dbReference type="Pfam" id="PF01725">
    <property type="entry name" value="Ham1p_like"/>
    <property type="match status" value="1"/>
</dbReference>
<reference evidence="14" key="1">
    <citation type="submission" date="2019-08" db="EMBL/GenBank/DDBJ databases">
        <title>The improved chromosome-level genome for the pearl oyster Pinctada fucata martensii using PacBio sequencing and Hi-C.</title>
        <authorList>
            <person name="Zheng Z."/>
        </authorList>
    </citation>
    <scope>NUCLEOTIDE SEQUENCE</scope>
    <source>
        <strain evidence="14">ZZ-2019</strain>
        <tissue evidence="14">Adductor muscle</tissue>
    </source>
</reference>
<dbReference type="Proteomes" id="UP001186944">
    <property type="component" value="Unassembled WGS sequence"/>
</dbReference>
<organism evidence="14 15">
    <name type="scientific">Pinctada imbricata</name>
    <name type="common">Atlantic pearl-oyster</name>
    <name type="synonym">Pinctada martensii</name>
    <dbReference type="NCBI Taxonomy" id="66713"/>
    <lineage>
        <taxon>Eukaryota</taxon>
        <taxon>Metazoa</taxon>
        <taxon>Spiralia</taxon>
        <taxon>Lophotrochozoa</taxon>
        <taxon>Mollusca</taxon>
        <taxon>Bivalvia</taxon>
        <taxon>Autobranchia</taxon>
        <taxon>Pteriomorphia</taxon>
        <taxon>Pterioida</taxon>
        <taxon>Pterioidea</taxon>
        <taxon>Pteriidae</taxon>
        <taxon>Pinctada</taxon>
    </lineage>
</organism>
<keyword evidence="7" id="KW-0460">Magnesium</keyword>
<dbReference type="PANTHER" id="PTHR11067">
    <property type="entry name" value="INOSINE TRIPHOSPHATE PYROPHOSPHATASE/HAM1 PROTEIN"/>
    <property type="match status" value="1"/>
</dbReference>
<evidence type="ECO:0000256" key="5">
    <source>
        <dbReference type="ARBA" id="ARBA00022741"/>
    </source>
</evidence>
<evidence type="ECO:0000256" key="12">
    <source>
        <dbReference type="ARBA" id="ARBA00093255"/>
    </source>
</evidence>
<evidence type="ECO:0000256" key="2">
    <source>
        <dbReference type="ARBA" id="ARBA00008023"/>
    </source>
</evidence>
<accession>A0AA88XU32</accession>
<evidence type="ECO:0000256" key="1">
    <source>
        <dbReference type="ARBA" id="ARBA00004496"/>
    </source>
</evidence>
<sequence length="153" mass="16629">MSGGKKPKLSTEDREIILMTGNKNKLTEFVQILGPDFPYKVTNQDVDLPEFQGEIDEVAKEKCKLAAEHVKGPVVTEDTSLCFNALGGMPGPYIKWFLKKIGPEGLHKMLAGFEDKSASAVCTLAYHSGQKDSKVMLFQGKTPGKIVSPKGAS</sequence>
<evidence type="ECO:0000256" key="4">
    <source>
        <dbReference type="ARBA" id="ARBA00022723"/>
    </source>
</evidence>
<evidence type="ECO:0000256" key="7">
    <source>
        <dbReference type="ARBA" id="ARBA00022842"/>
    </source>
</evidence>
<dbReference type="CDD" id="cd00985">
    <property type="entry name" value="Maf_Ham1"/>
    <property type="match status" value="1"/>
</dbReference>
<dbReference type="Gene3D" id="3.90.950.10">
    <property type="match status" value="1"/>
</dbReference>
<evidence type="ECO:0000256" key="9">
    <source>
        <dbReference type="ARBA" id="ARBA00054940"/>
    </source>
</evidence>
<comment type="catalytic activity">
    <reaction evidence="12">
        <text>dITP + H2O = dIMP + diphosphate + H(+)</text>
        <dbReference type="Rhea" id="RHEA:28342"/>
        <dbReference type="ChEBI" id="CHEBI:15377"/>
        <dbReference type="ChEBI" id="CHEBI:15378"/>
        <dbReference type="ChEBI" id="CHEBI:33019"/>
        <dbReference type="ChEBI" id="CHEBI:61194"/>
        <dbReference type="ChEBI" id="CHEBI:61382"/>
        <dbReference type="EC" id="3.6.1.66"/>
    </reaction>
    <physiologicalReaction direction="left-to-right" evidence="12">
        <dbReference type="Rhea" id="RHEA:28343"/>
    </physiologicalReaction>
</comment>
<evidence type="ECO:0000256" key="6">
    <source>
        <dbReference type="ARBA" id="ARBA00022801"/>
    </source>
</evidence>
<dbReference type="GO" id="GO:0036220">
    <property type="term" value="F:ITP diphosphatase activity"/>
    <property type="evidence" value="ECO:0007669"/>
    <property type="project" value="UniProtKB-EC"/>
</dbReference>
<dbReference type="GO" id="GO:0009143">
    <property type="term" value="P:nucleoside triphosphate catabolic process"/>
    <property type="evidence" value="ECO:0007669"/>
    <property type="project" value="InterPro"/>
</dbReference>
<dbReference type="GO" id="GO:0009117">
    <property type="term" value="P:nucleotide metabolic process"/>
    <property type="evidence" value="ECO:0007669"/>
    <property type="project" value="UniProtKB-KW"/>
</dbReference>
<dbReference type="EC" id="3.6.1.66" evidence="10"/>
<dbReference type="SUPFAM" id="SSF52972">
    <property type="entry name" value="ITPase-like"/>
    <property type="match status" value="1"/>
</dbReference>
<evidence type="ECO:0000313" key="15">
    <source>
        <dbReference type="Proteomes" id="UP001186944"/>
    </source>
</evidence>
<keyword evidence="3" id="KW-0963">Cytoplasm</keyword>
<evidence type="ECO:0000256" key="10">
    <source>
        <dbReference type="ARBA" id="ARBA00066468"/>
    </source>
</evidence>
<dbReference type="FunFam" id="3.90.950.10:FF:000003">
    <property type="entry name" value="Inosine triphosphate pyrophosphatase"/>
    <property type="match status" value="1"/>
</dbReference>
<evidence type="ECO:0000256" key="13">
    <source>
        <dbReference type="ARBA" id="ARBA00093271"/>
    </source>
</evidence>
<evidence type="ECO:0000256" key="3">
    <source>
        <dbReference type="ARBA" id="ARBA00022490"/>
    </source>
</evidence>
<name>A0AA88XU32_PINIB</name>
<dbReference type="PANTHER" id="PTHR11067:SF9">
    <property type="entry name" value="INOSINE TRIPHOSPHATE PYROPHOSPHATASE"/>
    <property type="match status" value="1"/>
</dbReference>
<comment type="caution">
    <text evidence="14">The sequence shown here is derived from an EMBL/GenBank/DDBJ whole genome shotgun (WGS) entry which is preliminary data.</text>
</comment>
<dbReference type="AlphaFoldDB" id="A0AA88XU32"/>
<evidence type="ECO:0000256" key="8">
    <source>
        <dbReference type="ARBA" id="ARBA00023080"/>
    </source>
</evidence>
<evidence type="ECO:0000313" key="14">
    <source>
        <dbReference type="EMBL" id="KAK3091895.1"/>
    </source>
</evidence>
<keyword evidence="5" id="KW-0547">Nucleotide-binding</keyword>
<dbReference type="InterPro" id="IPR002637">
    <property type="entry name" value="RdgB/HAM1"/>
</dbReference>
<keyword evidence="6" id="KW-0378">Hydrolase</keyword>
<comment type="catalytic activity">
    <reaction evidence="13">
        <text>N(6)-hydroxy-dATP + H2O = N(6)-hydroxy-dAMP + diphosphate + H(+)</text>
        <dbReference type="Rhea" id="RHEA:83971"/>
        <dbReference type="ChEBI" id="CHEBI:15377"/>
        <dbReference type="ChEBI" id="CHEBI:15378"/>
        <dbReference type="ChEBI" id="CHEBI:33019"/>
        <dbReference type="ChEBI" id="CHEBI:233529"/>
        <dbReference type="ChEBI" id="CHEBI:233530"/>
    </reaction>
    <physiologicalReaction direction="left-to-right" evidence="13">
        <dbReference type="Rhea" id="RHEA:83972"/>
    </physiologicalReaction>
</comment>
<keyword evidence="8" id="KW-0546">Nucleotide metabolism</keyword>
<comment type="similarity">
    <text evidence="2">Belongs to the HAM1 NTPase family.</text>
</comment>
<dbReference type="GO" id="GO:0000166">
    <property type="term" value="F:nucleotide binding"/>
    <property type="evidence" value="ECO:0007669"/>
    <property type="project" value="UniProtKB-KW"/>
</dbReference>
<dbReference type="InterPro" id="IPR029001">
    <property type="entry name" value="ITPase-like_fam"/>
</dbReference>
<keyword evidence="15" id="KW-1185">Reference proteome</keyword>
<evidence type="ECO:0000256" key="11">
    <source>
        <dbReference type="ARBA" id="ARBA00093218"/>
    </source>
</evidence>
<dbReference type="GO" id="GO:0046872">
    <property type="term" value="F:metal ion binding"/>
    <property type="evidence" value="ECO:0007669"/>
    <property type="project" value="UniProtKB-KW"/>
</dbReference>